<dbReference type="Proteomes" id="UP000232455">
    <property type="component" value="Unassembled WGS sequence"/>
</dbReference>
<evidence type="ECO:0000313" key="2">
    <source>
        <dbReference type="Proteomes" id="UP000232455"/>
    </source>
</evidence>
<dbReference type="EMBL" id="PHHE01000001">
    <property type="protein sequence ID" value="PKA69151.1"/>
    <property type="molecule type" value="Genomic_DNA"/>
</dbReference>
<comment type="caution">
    <text evidence="1">The sequence shown here is derived from an EMBL/GenBank/DDBJ whole genome shotgun (WGS) entry which is preliminary data.</text>
</comment>
<accession>A0ABX4PXE3</accession>
<reference evidence="1 2" key="1">
    <citation type="submission" date="2017-11" db="EMBL/GenBank/DDBJ databases">
        <title>Genome sequencing of a diverse group of Pseudomonas species.</title>
        <authorList>
            <person name="Loper J."/>
        </authorList>
    </citation>
    <scope>NUCLEOTIDE SEQUENCE [LARGE SCALE GENOMIC DNA]</scope>
    <source>
        <strain evidence="1 2">LMG 25716</strain>
    </source>
</reference>
<protein>
    <submittedName>
        <fullName evidence="1">Uncharacterized protein</fullName>
    </submittedName>
</protein>
<evidence type="ECO:0000313" key="1">
    <source>
        <dbReference type="EMBL" id="PKA69151.1"/>
    </source>
</evidence>
<sequence length="136" mass="14589">MIALSDATFPSANRFGYISCFSEPSPVTGVPVRIEIQKSIMIGDVIELVTQGYSTTNGLQPVPGTDFKVVHMIDSIVGERFVDLNVEPYATKIKPIGSGSLDARYSVIRDGNVIGVSQRALVKVDVMNPEGGTCPE</sequence>
<name>A0ABX4PXE3_9PSED</name>
<gene>
    <name evidence="1" type="ORF">ATI02_1975</name>
</gene>
<organism evidence="1 2">
    <name type="scientific">Pseudomonas baetica</name>
    <dbReference type="NCBI Taxonomy" id="674054"/>
    <lineage>
        <taxon>Bacteria</taxon>
        <taxon>Pseudomonadati</taxon>
        <taxon>Pseudomonadota</taxon>
        <taxon>Gammaproteobacteria</taxon>
        <taxon>Pseudomonadales</taxon>
        <taxon>Pseudomonadaceae</taxon>
        <taxon>Pseudomonas</taxon>
    </lineage>
</organism>
<keyword evidence="2" id="KW-1185">Reference proteome</keyword>
<proteinExistence type="predicted"/>
<dbReference type="RefSeq" id="WP_100846153.1">
    <property type="nucleotide sequence ID" value="NZ_PHHE01000001.1"/>
</dbReference>